<dbReference type="EMBL" id="AP026801">
    <property type="protein sequence ID" value="BDR55961.1"/>
    <property type="molecule type" value="Genomic_DNA"/>
</dbReference>
<evidence type="ECO:0000256" key="12">
    <source>
        <dbReference type="SAM" id="Coils"/>
    </source>
</evidence>
<accession>A0AAU9D0C1</accession>
<keyword evidence="12" id="KW-0175">Coiled coil</keyword>
<sequence length="247" mass="27920">MPKSSKQISKLYTIFMALLAVISIVLVIMDYSSLINIEISPYTYIDNGIVVIFAVDYFTRLFMSQNKWKFFKQNIFDLLAIIPFNSLFSVFRLTRLFRLARLTKALRFVRLIGLTGKLQESAKRFLKTNGLIYLLIICGIILIISSVLYSLAEDVSLSNAFWWAIATATTVGYGDISPHTPVGRFAAIMLMFVGIGLIGAITSAITTFFTQNNDDDNASKIMQKLEEIEAENKQLQKEIAKLNNQKE</sequence>
<reference evidence="15 16" key="1">
    <citation type="journal article" date="2023" name="Microbiol. Spectr.">
        <title>Symbiosis of Carpenter Bees with Uncharacterized Lactic Acid Bacteria Showing NAD Auxotrophy.</title>
        <authorList>
            <person name="Kawasaki S."/>
            <person name="Ozawa K."/>
            <person name="Mori T."/>
            <person name="Yamamoto A."/>
            <person name="Ito M."/>
            <person name="Ohkuma M."/>
            <person name="Sakamoto M."/>
            <person name="Matsutani M."/>
        </authorList>
    </citation>
    <scope>NUCLEOTIDE SEQUENCE [LARGE SCALE GENOMIC DNA]</scope>
    <source>
        <strain evidence="15 16">KimC2</strain>
    </source>
</reference>
<evidence type="ECO:0000256" key="1">
    <source>
        <dbReference type="ARBA" id="ARBA00004141"/>
    </source>
</evidence>
<feature type="transmembrane region" description="Helical" evidence="13">
    <location>
        <begin position="12"/>
        <end position="32"/>
    </location>
</feature>
<feature type="transmembrane region" description="Helical" evidence="13">
    <location>
        <begin position="75"/>
        <end position="93"/>
    </location>
</feature>
<feature type="domain" description="Ion transport" evidence="14">
    <location>
        <begin position="10"/>
        <end position="211"/>
    </location>
</feature>
<keyword evidence="8 13" id="KW-1133">Transmembrane helix</keyword>
<evidence type="ECO:0000256" key="9">
    <source>
        <dbReference type="ARBA" id="ARBA00023065"/>
    </source>
</evidence>
<dbReference type="Gene3D" id="1.20.120.350">
    <property type="entry name" value="Voltage-gated potassium channels. Chain C"/>
    <property type="match status" value="1"/>
</dbReference>
<feature type="transmembrane region" description="Helical" evidence="13">
    <location>
        <begin position="185"/>
        <end position="209"/>
    </location>
</feature>
<dbReference type="PRINTS" id="PR00169">
    <property type="entry name" value="KCHANNEL"/>
</dbReference>
<keyword evidence="5" id="KW-0631">Potassium channel</keyword>
<dbReference type="SUPFAM" id="SSF81324">
    <property type="entry name" value="Voltage-gated potassium channels"/>
    <property type="match status" value="1"/>
</dbReference>
<evidence type="ECO:0000256" key="7">
    <source>
        <dbReference type="ARBA" id="ARBA00022958"/>
    </source>
</evidence>
<dbReference type="Gene3D" id="1.10.287.70">
    <property type="match status" value="1"/>
</dbReference>
<keyword evidence="6" id="KW-0851">Voltage-gated channel</keyword>
<organism evidence="15 16">
    <name type="scientific">Xylocopilactobacillus apis</name>
    <dbReference type="NCBI Taxonomy" id="2932183"/>
    <lineage>
        <taxon>Bacteria</taxon>
        <taxon>Bacillati</taxon>
        <taxon>Bacillota</taxon>
        <taxon>Bacilli</taxon>
        <taxon>Lactobacillales</taxon>
        <taxon>Lactobacillaceae</taxon>
        <taxon>Xylocopilactobacillus</taxon>
    </lineage>
</organism>
<dbReference type="GO" id="GO:0008076">
    <property type="term" value="C:voltage-gated potassium channel complex"/>
    <property type="evidence" value="ECO:0007669"/>
    <property type="project" value="InterPro"/>
</dbReference>
<dbReference type="KEGG" id="xak:KIMC2_05230"/>
<evidence type="ECO:0000256" key="2">
    <source>
        <dbReference type="ARBA" id="ARBA00022448"/>
    </source>
</evidence>
<evidence type="ECO:0000313" key="15">
    <source>
        <dbReference type="EMBL" id="BDR55961.1"/>
    </source>
</evidence>
<dbReference type="RefSeq" id="WP_317697754.1">
    <property type="nucleotide sequence ID" value="NZ_AP026801.1"/>
</dbReference>
<evidence type="ECO:0000256" key="3">
    <source>
        <dbReference type="ARBA" id="ARBA00022538"/>
    </source>
</evidence>
<dbReference type="AlphaFoldDB" id="A0AAU9D0C1"/>
<feature type="coiled-coil region" evidence="12">
    <location>
        <begin position="218"/>
        <end position="245"/>
    </location>
</feature>
<evidence type="ECO:0000259" key="14">
    <source>
        <dbReference type="Pfam" id="PF00520"/>
    </source>
</evidence>
<gene>
    <name evidence="15" type="ORF">KIMC2_05230</name>
</gene>
<dbReference type="InterPro" id="IPR005821">
    <property type="entry name" value="Ion_trans_dom"/>
</dbReference>
<keyword evidence="3" id="KW-0633">Potassium transport</keyword>
<evidence type="ECO:0000313" key="16">
    <source>
        <dbReference type="Proteomes" id="UP001321804"/>
    </source>
</evidence>
<dbReference type="GO" id="GO:0005249">
    <property type="term" value="F:voltage-gated potassium channel activity"/>
    <property type="evidence" value="ECO:0007669"/>
    <property type="project" value="InterPro"/>
</dbReference>
<dbReference type="Proteomes" id="UP001321804">
    <property type="component" value="Chromosome"/>
</dbReference>
<protein>
    <submittedName>
        <fullName evidence="15">Ion transporter</fullName>
    </submittedName>
</protein>
<dbReference type="GO" id="GO:0001508">
    <property type="term" value="P:action potential"/>
    <property type="evidence" value="ECO:0007669"/>
    <property type="project" value="TreeGrafter"/>
</dbReference>
<evidence type="ECO:0000256" key="6">
    <source>
        <dbReference type="ARBA" id="ARBA00022882"/>
    </source>
</evidence>
<feature type="transmembrane region" description="Helical" evidence="13">
    <location>
        <begin position="44"/>
        <end position="63"/>
    </location>
</feature>
<dbReference type="InterPro" id="IPR028325">
    <property type="entry name" value="VG_K_chnl"/>
</dbReference>
<keyword evidence="10 13" id="KW-0472">Membrane</keyword>
<evidence type="ECO:0000256" key="11">
    <source>
        <dbReference type="ARBA" id="ARBA00023303"/>
    </source>
</evidence>
<keyword evidence="11" id="KW-0407">Ion channel</keyword>
<keyword evidence="9" id="KW-0406">Ion transport</keyword>
<feature type="transmembrane region" description="Helical" evidence="13">
    <location>
        <begin position="130"/>
        <end position="149"/>
    </location>
</feature>
<keyword evidence="7" id="KW-0630">Potassium</keyword>
<evidence type="ECO:0000256" key="10">
    <source>
        <dbReference type="ARBA" id="ARBA00023136"/>
    </source>
</evidence>
<keyword evidence="2" id="KW-0813">Transport</keyword>
<dbReference type="PANTHER" id="PTHR11537:SF254">
    <property type="entry name" value="POTASSIUM VOLTAGE-GATED CHANNEL PROTEIN SHAB"/>
    <property type="match status" value="1"/>
</dbReference>
<evidence type="ECO:0000256" key="4">
    <source>
        <dbReference type="ARBA" id="ARBA00022692"/>
    </source>
</evidence>
<keyword evidence="16" id="KW-1185">Reference proteome</keyword>
<evidence type="ECO:0000256" key="8">
    <source>
        <dbReference type="ARBA" id="ARBA00022989"/>
    </source>
</evidence>
<evidence type="ECO:0000256" key="13">
    <source>
        <dbReference type="SAM" id="Phobius"/>
    </source>
</evidence>
<dbReference type="InterPro" id="IPR027359">
    <property type="entry name" value="Volt_channel_dom_sf"/>
</dbReference>
<comment type="subcellular location">
    <subcellularLocation>
        <location evidence="1">Membrane</location>
        <topology evidence="1">Multi-pass membrane protein</topology>
    </subcellularLocation>
</comment>
<name>A0AAU9D0C1_9LACO</name>
<proteinExistence type="predicted"/>
<dbReference type="Pfam" id="PF00520">
    <property type="entry name" value="Ion_trans"/>
    <property type="match status" value="1"/>
</dbReference>
<dbReference type="PANTHER" id="PTHR11537">
    <property type="entry name" value="VOLTAGE-GATED POTASSIUM CHANNEL"/>
    <property type="match status" value="1"/>
</dbReference>
<keyword evidence="4 13" id="KW-0812">Transmembrane</keyword>
<evidence type="ECO:0000256" key="5">
    <source>
        <dbReference type="ARBA" id="ARBA00022826"/>
    </source>
</evidence>